<dbReference type="EMBL" id="CP048049">
    <property type="protein sequence ID" value="QIS44213.1"/>
    <property type="molecule type" value="Genomic_DNA"/>
</dbReference>
<evidence type="ECO:0000313" key="2">
    <source>
        <dbReference type="EMBL" id="QIS44213.1"/>
    </source>
</evidence>
<dbReference type="KEGG" id="ccap:AES38_03455"/>
<name>A0AAE6XPE3_9MICO</name>
<reference evidence="2 3" key="1">
    <citation type="journal article" date="2020" name="Mol. Plant Pathol.">
        <title>Plasmid composition and the chpG gene determine the virulence level of Clavibacter capsici natural isolates in pepper.</title>
        <authorList>
            <person name="Hwang I.S."/>
            <person name="Lee H.M."/>
            <person name="Oh E.J."/>
            <person name="Lee S."/>
            <person name="Heu S."/>
            <person name="Oh C.S."/>
        </authorList>
    </citation>
    <scope>NUCLEOTIDE SEQUENCE [LARGE SCALE GENOMIC DNA]</scope>
    <source>
        <strain evidence="2 3">1101</strain>
    </source>
</reference>
<dbReference type="RefSeq" id="WP_052129290.1">
    <property type="nucleotide sequence ID" value="NZ_CP012573.1"/>
</dbReference>
<evidence type="ECO:0000313" key="3">
    <source>
        <dbReference type="Proteomes" id="UP000503164"/>
    </source>
</evidence>
<dbReference type="Proteomes" id="UP000503164">
    <property type="component" value="Chromosome"/>
</dbReference>
<keyword evidence="3" id="KW-1185">Reference proteome</keyword>
<organism evidence="2 3">
    <name type="scientific">Clavibacter capsici</name>
    <dbReference type="NCBI Taxonomy" id="1874630"/>
    <lineage>
        <taxon>Bacteria</taxon>
        <taxon>Bacillati</taxon>
        <taxon>Actinomycetota</taxon>
        <taxon>Actinomycetes</taxon>
        <taxon>Micrococcales</taxon>
        <taxon>Microbacteriaceae</taxon>
        <taxon>Clavibacter</taxon>
    </lineage>
</organism>
<sequence length="91" mass="9931">MSSTTTARTTRLSTETKASFKTTEFFAYIAILIGIFVASAMVDNGDDGQGFGADHAWLYATILTVGYMVSRGIAKSGSREFYDRDADGDRR</sequence>
<feature type="transmembrane region" description="Helical" evidence="1">
    <location>
        <begin position="25"/>
        <end position="44"/>
    </location>
</feature>
<keyword evidence="1" id="KW-0472">Membrane</keyword>
<feature type="transmembrane region" description="Helical" evidence="1">
    <location>
        <begin position="56"/>
        <end position="74"/>
    </location>
</feature>
<evidence type="ECO:0000256" key="1">
    <source>
        <dbReference type="SAM" id="Phobius"/>
    </source>
</evidence>
<keyword evidence="1" id="KW-0812">Transmembrane</keyword>
<keyword evidence="1" id="KW-1133">Transmembrane helix</keyword>
<protein>
    <submittedName>
        <fullName evidence="2">Uncharacterized protein</fullName>
    </submittedName>
</protein>
<accession>A0AAE6XPE3</accession>
<proteinExistence type="predicted"/>
<gene>
    <name evidence="2" type="ORF">GW570_03460</name>
</gene>
<dbReference type="AlphaFoldDB" id="A0AAE6XPE3"/>